<dbReference type="GO" id="GO:0016491">
    <property type="term" value="F:oxidoreductase activity"/>
    <property type="evidence" value="ECO:0007669"/>
    <property type="project" value="UniProtKB-KW"/>
</dbReference>
<name>A0A077M3N6_9MICO</name>
<keyword evidence="7" id="KW-0408">Iron</keyword>
<sequence>MTGGTVRVTASGLGCPTWPKCTPESLVPVRNQAQGFHSIIEYGNRMLTPVVSLAALGVLVAIWMLAPNRPGLRRIAWLPLAGVLLQAVVGGVTVRMDLNPAVVSLHFLASMVLVALSAYLLARSGEGDGPRQWLVRREVRWVATVVCGLAAVILVLGTIVTGTGPHGGSIDVHRYPFDPRSVSWLHADAVMLFTGLVVAMILAVRLSTEDQRARRAWLALLGVTLAQGLIGYTQYFTKLPEALVVAHMLGASILVVALTIAVVALRRRPPVPPA</sequence>
<keyword evidence="10" id="KW-1015">Disulfide bond</keyword>
<dbReference type="Proteomes" id="UP000035721">
    <property type="component" value="Unassembled WGS sequence"/>
</dbReference>
<evidence type="ECO:0000313" key="14">
    <source>
        <dbReference type="Proteomes" id="UP000035721"/>
    </source>
</evidence>
<evidence type="ECO:0000256" key="6">
    <source>
        <dbReference type="ARBA" id="ARBA00023002"/>
    </source>
</evidence>
<accession>A0A077M3N6</accession>
<dbReference type="PANTHER" id="PTHR35457">
    <property type="entry name" value="HEME A SYNTHASE"/>
    <property type="match status" value="1"/>
</dbReference>
<evidence type="ECO:0000256" key="5">
    <source>
        <dbReference type="ARBA" id="ARBA00022989"/>
    </source>
</evidence>
<dbReference type="InterPro" id="IPR003780">
    <property type="entry name" value="COX15/CtaA_fam"/>
</dbReference>
<evidence type="ECO:0000256" key="3">
    <source>
        <dbReference type="ARBA" id="ARBA00022692"/>
    </source>
</evidence>
<keyword evidence="8" id="KW-0350">Heme biosynthesis</keyword>
<dbReference type="InterPro" id="IPR050450">
    <property type="entry name" value="COX15/CtaA_HemeA_synthase"/>
</dbReference>
<feature type="transmembrane region" description="Helical" evidence="12">
    <location>
        <begin position="184"/>
        <end position="204"/>
    </location>
</feature>
<reference evidence="13 14" key="1">
    <citation type="journal article" date="2013" name="ISME J.">
        <title>A metabolic model for members of the genus Tetrasphaera involved in enhanced biological phosphorus removal.</title>
        <authorList>
            <person name="Kristiansen R."/>
            <person name="Nguyen H.T.T."/>
            <person name="Saunders A.M."/>
            <person name="Nielsen J.L."/>
            <person name="Wimmer R."/>
            <person name="Le V.Q."/>
            <person name="McIlroy S.J."/>
            <person name="Petrovski S."/>
            <person name="Seviour R.J."/>
            <person name="Calteau A."/>
            <person name="Nielsen K.L."/>
            <person name="Nielsen P.H."/>
        </authorList>
    </citation>
    <scope>NUCLEOTIDE SEQUENCE [LARGE SCALE GENOMIC DNA]</scope>
    <source>
        <strain evidence="13 14">T1-X7</strain>
    </source>
</reference>
<keyword evidence="9 12" id="KW-0472">Membrane</keyword>
<keyword evidence="2" id="KW-1003">Cell membrane</keyword>
<dbReference type="EMBL" id="CAJB01000275">
    <property type="protein sequence ID" value="CCH78789.1"/>
    <property type="molecule type" value="Genomic_DNA"/>
</dbReference>
<feature type="transmembrane region" description="Helical" evidence="12">
    <location>
        <begin position="216"/>
        <end position="236"/>
    </location>
</feature>
<evidence type="ECO:0000256" key="10">
    <source>
        <dbReference type="ARBA" id="ARBA00023157"/>
    </source>
</evidence>
<evidence type="ECO:0000256" key="7">
    <source>
        <dbReference type="ARBA" id="ARBA00023004"/>
    </source>
</evidence>
<dbReference type="AlphaFoldDB" id="A0A077M3N6"/>
<feature type="transmembrane region" description="Helical" evidence="12">
    <location>
        <begin position="242"/>
        <end position="265"/>
    </location>
</feature>
<dbReference type="GO" id="GO:0016020">
    <property type="term" value="C:membrane"/>
    <property type="evidence" value="ECO:0007669"/>
    <property type="project" value="UniProtKB-SubCell"/>
</dbReference>
<feature type="transmembrane region" description="Helical" evidence="12">
    <location>
        <begin position="141"/>
        <end position="164"/>
    </location>
</feature>
<protein>
    <submittedName>
        <fullName evidence="13">Putative cytochrome c oxidase subunit XV assembly protein</fullName>
    </submittedName>
</protein>
<keyword evidence="6" id="KW-0560">Oxidoreductase</keyword>
<feature type="transmembrane region" description="Helical" evidence="12">
    <location>
        <begin position="100"/>
        <end position="121"/>
    </location>
</feature>
<keyword evidence="5 12" id="KW-1133">Transmembrane helix</keyword>
<keyword evidence="14" id="KW-1185">Reference proteome</keyword>
<evidence type="ECO:0000256" key="9">
    <source>
        <dbReference type="ARBA" id="ARBA00023136"/>
    </source>
</evidence>
<evidence type="ECO:0000256" key="2">
    <source>
        <dbReference type="ARBA" id="ARBA00022475"/>
    </source>
</evidence>
<comment type="pathway">
    <text evidence="11">Porphyrin-containing compound metabolism.</text>
</comment>
<dbReference type="Pfam" id="PF02628">
    <property type="entry name" value="COX15-CtaA"/>
    <property type="match status" value="1"/>
</dbReference>
<evidence type="ECO:0000256" key="11">
    <source>
        <dbReference type="ARBA" id="ARBA00023444"/>
    </source>
</evidence>
<feature type="transmembrane region" description="Helical" evidence="12">
    <location>
        <begin position="75"/>
        <end position="94"/>
    </location>
</feature>
<dbReference type="GO" id="GO:0046872">
    <property type="term" value="F:metal ion binding"/>
    <property type="evidence" value="ECO:0007669"/>
    <property type="project" value="UniProtKB-KW"/>
</dbReference>
<feature type="transmembrane region" description="Helical" evidence="12">
    <location>
        <begin position="46"/>
        <end position="66"/>
    </location>
</feature>
<evidence type="ECO:0000256" key="12">
    <source>
        <dbReference type="SAM" id="Phobius"/>
    </source>
</evidence>
<evidence type="ECO:0000256" key="8">
    <source>
        <dbReference type="ARBA" id="ARBA00023133"/>
    </source>
</evidence>
<comment type="caution">
    <text evidence="13">The sequence shown here is derived from an EMBL/GenBank/DDBJ whole genome shotgun (WGS) entry which is preliminary data.</text>
</comment>
<keyword evidence="3 12" id="KW-0812">Transmembrane</keyword>
<gene>
    <name evidence="13" type="ORF">BN12_3460001</name>
</gene>
<comment type="subcellular location">
    <subcellularLocation>
        <location evidence="1">Membrane</location>
        <topology evidence="1">Multi-pass membrane protein</topology>
    </subcellularLocation>
</comment>
<keyword evidence="4" id="KW-0479">Metal-binding</keyword>
<dbReference type="PANTHER" id="PTHR35457:SF1">
    <property type="entry name" value="HEME A SYNTHASE"/>
    <property type="match status" value="1"/>
</dbReference>
<organism evidence="13 14">
    <name type="scientific">Nostocoides japonicum T1-X7</name>
    <dbReference type="NCBI Taxonomy" id="1194083"/>
    <lineage>
        <taxon>Bacteria</taxon>
        <taxon>Bacillati</taxon>
        <taxon>Actinomycetota</taxon>
        <taxon>Actinomycetes</taxon>
        <taxon>Micrococcales</taxon>
        <taxon>Intrasporangiaceae</taxon>
        <taxon>Nostocoides</taxon>
    </lineage>
</organism>
<proteinExistence type="predicted"/>
<evidence type="ECO:0000256" key="4">
    <source>
        <dbReference type="ARBA" id="ARBA00022723"/>
    </source>
</evidence>
<dbReference type="GO" id="GO:0006784">
    <property type="term" value="P:heme A biosynthetic process"/>
    <property type="evidence" value="ECO:0007669"/>
    <property type="project" value="InterPro"/>
</dbReference>
<dbReference type="STRING" id="1194083.BN12_3460001"/>
<evidence type="ECO:0000313" key="13">
    <source>
        <dbReference type="EMBL" id="CCH78789.1"/>
    </source>
</evidence>
<evidence type="ECO:0000256" key="1">
    <source>
        <dbReference type="ARBA" id="ARBA00004141"/>
    </source>
</evidence>